<feature type="region of interest" description="Disordered" evidence="6">
    <location>
        <begin position="428"/>
        <end position="467"/>
    </location>
</feature>
<keyword evidence="9" id="KW-1185">Reference proteome</keyword>
<dbReference type="InterPro" id="IPR036291">
    <property type="entry name" value="NAD(P)-bd_dom_sf"/>
</dbReference>
<evidence type="ECO:0000256" key="5">
    <source>
        <dbReference type="ARBA" id="ARBA00069279"/>
    </source>
</evidence>
<dbReference type="AlphaFoldDB" id="A0A9Q8ZDS8"/>
<name>A0A9Q8ZDS8_CURCL</name>
<dbReference type="Proteomes" id="UP001056012">
    <property type="component" value="Chromosome 4"/>
</dbReference>
<dbReference type="FunFam" id="3.40.50.720:FF:000090">
    <property type="entry name" value="NADP-dependent mannitol dehydrogenase"/>
    <property type="match status" value="1"/>
</dbReference>
<dbReference type="VEuPathDB" id="FungiDB:yc1106_06127"/>
<dbReference type="Pfam" id="PF13561">
    <property type="entry name" value="adh_short_C2"/>
    <property type="match status" value="1"/>
</dbReference>
<dbReference type="SUPFAM" id="SSF51735">
    <property type="entry name" value="NAD(P)-binding Rossmann-fold domains"/>
    <property type="match status" value="1"/>
</dbReference>
<sequence>MSMSIEECQTPRAGFPKPVPDTPTNVMQQFSMKGKTIVITGAAEGIGGAVADAMAEAGGNVALWYNSNSMAIQRAENLAKEHGVKTKAYSVNQIDAAAVEQAVKQVVEDFGRIDCFVANAGTGDSKPLLDQTLESYHNLMRVNVDGPVYCAKYAGEVFKKQGFGNLILTSSISAHIVNVPVDQPIYNGTKAFVSHLGKSLAREWREFARVNVVSPGFFDTKMGAGPLVINEGLRMIPLGRQGNVKEIKGLFLYLASDASSYMTGSDCIIDGGPIRPKRLSSPINTSAMGSSGSVIEFPGTLNRGGSTGEGLNKIARPEHTKVPPSPATPGFKIPDPKLLTSDMLKAHTGAGVQKRSTKKSTRPSLQVETDAPNAARARNGGSASFFRFMDLPGEIRNMIYKHTHAEHRQALLVHRPRLASLRPRTRLDRGRTLPSDVAGHEQDQKLSSVNIAPELENGEDKNVPRDTNRPFWGLTQVCRQIRQEYRPIYMAHQEIGIDLTDVVNYIRAFYPSAPEEINKLTAMVKRTSDMPFIGNLTIAAGHMLKKQERGPEGIEVFPLLDVWANSIRMEAGFGRYMNGRYVPETDGEAKDLYRLFGRKVLRDRSCSDMNRYWRTILRTRALASVRIHRAPGSRSLIMPAWMFPVQNPHLILSSVAVPTDNGYRVVVASRPYIHLIFKKDKAEPWMTEFESVIPTDWLSLRGFGGMDHFDVKVGVEQDTAH</sequence>
<dbReference type="Gene3D" id="3.40.50.720">
    <property type="entry name" value="NAD(P)-binding Rossmann-like Domain"/>
    <property type="match status" value="1"/>
</dbReference>
<evidence type="ECO:0000259" key="7">
    <source>
        <dbReference type="Pfam" id="PF13013"/>
    </source>
</evidence>
<dbReference type="EMBL" id="CP089277">
    <property type="protein sequence ID" value="USP78853.1"/>
    <property type="molecule type" value="Genomic_DNA"/>
</dbReference>
<dbReference type="OrthoDB" id="1888931at2759"/>
<feature type="domain" description="F-box" evidence="7">
    <location>
        <begin position="382"/>
        <end position="487"/>
    </location>
</feature>
<evidence type="ECO:0000256" key="4">
    <source>
        <dbReference type="ARBA" id="ARBA00066645"/>
    </source>
</evidence>
<evidence type="ECO:0000313" key="9">
    <source>
        <dbReference type="Proteomes" id="UP001056012"/>
    </source>
</evidence>
<feature type="region of interest" description="Disordered" evidence="6">
    <location>
        <begin position="311"/>
        <end position="331"/>
    </location>
</feature>
<dbReference type="InterPro" id="IPR001810">
    <property type="entry name" value="F-box_dom"/>
</dbReference>
<dbReference type="Pfam" id="PF13013">
    <property type="entry name" value="F-box-like_2"/>
    <property type="match status" value="1"/>
</dbReference>
<evidence type="ECO:0000256" key="6">
    <source>
        <dbReference type="SAM" id="MobiDB-lite"/>
    </source>
</evidence>
<dbReference type="PRINTS" id="PR00081">
    <property type="entry name" value="GDHRDH"/>
</dbReference>
<gene>
    <name evidence="8" type="ORF">yc1106_06127</name>
</gene>
<dbReference type="PROSITE" id="PS00061">
    <property type="entry name" value="ADH_SHORT"/>
    <property type="match status" value="1"/>
</dbReference>
<evidence type="ECO:0000256" key="3">
    <source>
        <dbReference type="ARBA" id="ARBA00023002"/>
    </source>
</evidence>
<keyword evidence="2" id="KW-0521">NADP</keyword>
<dbReference type="GO" id="GO:0050085">
    <property type="term" value="F:mannitol 2-dehydrogenase (NADP+) activity"/>
    <property type="evidence" value="ECO:0007669"/>
    <property type="project" value="UniProtKB-EC"/>
</dbReference>
<reference evidence="8" key="1">
    <citation type="submission" date="2021-12" db="EMBL/GenBank/DDBJ databases">
        <title>Curvularia clavata genome.</title>
        <authorList>
            <person name="Cao Y."/>
        </authorList>
    </citation>
    <scope>NUCLEOTIDE SEQUENCE</scope>
    <source>
        <strain evidence="8">Yc1106</strain>
    </source>
</reference>
<keyword evidence="3" id="KW-0560">Oxidoreductase</keyword>
<feature type="region of interest" description="Disordered" evidence="6">
    <location>
        <begin position="1"/>
        <end position="21"/>
    </location>
</feature>
<dbReference type="GO" id="GO:0050664">
    <property type="term" value="F:oxidoreductase activity, acting on NAD(P)H, oxygen as acceptor"/>
    <property type="evidence" value="ECO:0007669"/>
    <property type="project" value="TreeGrafter"/>
</dbReference>
<organism evidence="8 9">
    <name type="scientific">Curvularia clavata</name>
    <dbReference type="NCBI Taxonomy" id="95742"/>
    <lineage>
        <taxon>Eukaryota</taxon>
        <taxon>Fungi</taxon>
        <taxon>Dikarya</taxon>
        <taxon>Ascomycota</taxon>
        <taxon>Pezizomycotina</taxon>
        <taxon>Dothideomycetes</taxon>
        <taxon>Pleosporomycetidae</taxon>
        <taxon>Pleosporales</taxon>
        <taxon>Pleosporineae</taxon>
        <taxon>Pleosporaceae</taxon>
        <taxon>Curvularia</taxon>
    </lineage>
</organism>
<dbReference type="InterPro" id="IPR002347">
    <property type="entry name" value="SDR_fam"/>
</dbReference>
<comment type="similarity">
    <text evidence="1">Belongs to the short-chain dehydrogenases/reductases (SDR) family.</text>
</comment>
<evidence type="ECO:0000256" key="2">
    <source>
        <dbReference type="ARBA" id="ARBA00022857"/>
    </source>
</evidence>
<dbReference type="PANTHER" id="PTHR43008">
    <property type="entry name" value="BENZIL REDUCTASE"/>
    <property type="match status" value="1"/>
</dbReference>
<feature type="compositionally biased region" description="Basic and acidic residues" evidence="6">
    <location>
        <begin position="458"/>
        <end position="467"/>
    </location>
</feature>
<dbReference type="GO" id="GO:0019594">
    <property type="term" value="P:mannitol metabolic process"/>
    <property type="evidence" value="ECO:0007669"/>
    <property type="project" value="UniProtKB-ARBA"/>
</dbReference>
<proteinExistence type="inferred from homology"/>
<protein>
    <recommendedName>
        <fullName evidence="5">NADP-dependent mannitol dehydrogenase</fullName>
        <ecNumber evidence="4">1.1.1.138</ecNumber>
    </recommendedName>
</protein>
<dbReference type="InterPro" id="IPR020904">
    <property type="entry name" value="Sc_DH/Rdtase_CS"/>
</dbReference>
<accession>A0A9Q8ZDS8</accession>
<feature type="region of interest" description="Disordered" evidence="6">
    <location>
        <begin position="348"/>
        <end position="378"/>
    </location>
</feature>
<dbReference type="PANTHER" id="PTHR43008:SF1">
    <property type="entry name" value="NADP-DEPENDENT MANNITOL DEHYDROGENASE-RELATED"/>
    <property type="match status" value="1"/>
</dbReference>
<dbReference type="EC" id="1.1.1.138" evidence="4"/>
<evidence type="ECO:0000256" key="1">
    <source>
        <dbReference type="ARBA" id="ARBA00006484"/>
    </source>
</evidence>
<evidence type="ECO:0000313" key="8">
    <source>
        <dbReference type="EMBL" id="USP78853.1"/>
    </source>
</evidence>